<evidence type="ECO:0000259" key="1">
    <source>
        <dbReference type="Pfam" id="PF14420"/>
    </source>
</evidence>
<feature type="domain" description="Clr5" evidence="1">
    <location>
        <begin position="16"/>
        <end position="68"/>
    </location>
</feature>
<dbReference type="Pfam" id="PF14420">
    <property type="entry name" value="Clr5"/>
    <property type="match status" value="1"/>
</dbReference>
<gene>
    <name evidence="2" type="ORF">PMZ80_002443</name>
</gene>
<name>A0ABR0RXB5_9EURO</name>
<dbReference type="RefSeq" id="XP_064733329.1">
    <property type="nucleotide sequence ID" value="XM_064870876.1"/>
</dbReference>
<dbReference type="InterPro" id="IPR025676">
    <property type="entry name" value="Clr5_dom"/>
</dbReference>
<comment type="caution">
    <text evidence="2">The sequence shown here is derived from an EMBL/GenBank/DDBJ whole genome shotgun (WGS) entry which is preliminary data.</text>
</comment>
<dbReference type="PANTHER" id="PTHR38788">
    <property type="entry name" value="CLR5 DOMAIN-CONTAINING PROTEIN"/>
    <property type="match status" value="1"/>
</dbReference>
<dbReference type="GeneID" id="89995892"/>
<evidence type="ECO:0000313" key="3">
    <source>
        <dbReference type="Proteomes" id="UP001334248"/>
    </source>
</evidence>
<keyword evidence="3" id="KW-1185">Reference proteome</keyword>
<organism evidence="2 3">
    <name type="scientific">Knufia obscura</name>
    <dbReference type="NCBI Taxonomy" id="1635080"/>
    <lineage>
        <taxon>Eukaryota</taxon>
        <taxon>Fungi</taxon>
        <taxon>Dikarya</taxon>
        <taxon>Ascomycota</taxon>
        <taxon>Pezizomycotina</taxon>
        <taxon>Eurotiomycetes</taxon>
        <taxon>Chaetothyriomycetidae</taxon>
        <taxon>Chaetothyriales</taxon>
        <taxon>Trichomeriaceae</taxon>
        <taxon>Knufia</taxon>
    </lineage>
</organism>
<dbReference type="Proteomes" id="UP001334248">
    <property type="component" value="Unassembled WGS sequence"/>
</dbReference>
<protein>
    <recommendedName>
        <fullName evidence="1">Clr5 domain-containing protein</fullName>
    </recommendedName>
</protein>
<reference evidence="2 3" key="1">
    <citation type="journal article" date="2023" name="Res Sq">
        <title>Genomic and morphological characterization of Knufia obscura isolated from the Mars 2020 spacecraft assembly facility.</title>
        <authorList>
            <person name="Chander A.M."/>
            <person name="Teixeira M.M."/>
            <person name="Singh N.K."/>
            <person name="Williams M.P."/>
            <person name="Parker C.W."/>
            <person name="Leo P."/>
            <person name="Stajich J.E."/>
            <person name="Torok T."/>
            <person name="Tighe S."/>
            <person name="Mason C.E."/>
            <person name="Venkateswaran K."/>
        </authorList>
    </citation>
    <scope>NUCLEOTIDE SEQUENCE [LARGE SCALE GENOMIC DNA]</scope>
    <source>
        <strain evidence="2 3">CCFEE 5817</strain>
    </source>
</reference>
<dbReference type="PANTHER" id="PTHR38788:SF3">
    <property type="entry name" value="CLR5 DOMAIN-CONTAINING PROTEIN"/>
    <property type="match status" value="1"/>
</dbReference>
<proteinExistence type="predicted"/>
<evidence type="ECO:0000313" key="2">
    <source>
        <dbReference type="EMBL" id="KAK5945239.1"/>
    </source>
</evidence>
<sequence length="328" mass="36895">MASMPSTRATGSSHTKKQWEAVRPLFTQLYIDDGKTLREVRSVLEHEHAFVATTKMFKSRITQWQLHKYRKHKDFRTQAEAQGNDTRAFEGRIQPGDNERGYADASLLTRSARAANHSISMDDHSSMMQLYQQMPTLGVLQPFERALSITGTLVAAAPDKRSLAPDAQLRIGDVARHLAKTSHLLLHEQQDHAMTTYTKALSAISTFTRQWSNHTILLVSILYQLCQNMLVQGPAFQALLKYMAAPDSPIPNPLRYVARALVSTATSQRIVAQRLATFTHKTIPLHLVIQVSGDPLSIVLCEYRLKLDSDHPSLEPWHNPTPRPGCDQ</sequence>
<accession>A0ABR0RXB5</accession>
<dbReference type="EMBL" id="JAVHJV010000002">
    <property type="protein sequence ID" value="KAK5945239.1"/>
    <property type="molecule type" value="Genomic_DNA"/>
</dbReference>